<feature type="domain" description="DUF7939" evidence="2">
    <location>
        <begin position="455"/>
        <end position="529"/>
    </location>
</feature>
<evidence type="ECO:0000313" key="4">
    <source>
        <dbReference type="Proteomes" id="UP001595621"/>
    </source>
</evidence>
<evidence type="ECO:0000256" key="1">
    <source>
        <dbReference type="SAM" id="Phobius"/>
    </source>
</evidence>
<dbReference type="InterPro" id="IPR025738">
    <property type="entry name" value="BatD"/>
</dbReference>
<evidence type="ECO:0000259" key="2">
    <source>
        <dbReference type="Pfam" id="PF25607"/>
    </source>
</evidence>
<feature type="transmembrane region" description="Helical" evidence="1">
    <location>
        <begin position="409"/>
        <end position="428"/>
    </location>
</feature>
<dbReference type="EMBL" id="JBHRTD010000011">
    <property type="protein sequence ID" value="MFC3138290.1"/>
    <property type="molecule type" value="Genomic_DNA"/>
</dbReference>
<reference evidence="4" key="1">
    <citation type="journal article" date="2019" name="Int. J. Syst. Evol. Microbiol.">
        <title>The Global Catalogue of Microorganisms (GCM) 10K type strain sequencing project: providing services to taxonomists for standard genome sequencing and annotation.</title>
        <authorList>
            <consortium name="The Broad Institute Genomics Platform"/>
            <consortium name="The Broad Institute Genome Sequencing Center for Infectious Disease"/>
            <person name="Wu L."/>
            <person name="Ma J."/>
        </authorList>
    </citation>
    <scope>NUCLEOTIDE SEQUENCE [LARGE SCALE GENOMIC DNA]</scope>
    <source>
        <strain evidence="4">KCTC 52277</strain>
    </source>
</reference>
<protein>
    <submittedName>
        <fullName evidence="3">BatD family protein</fullName>
    </submittedName>
</protein>
<dbReference type="Pfam" id="PF13584">
    <property type="entry name" value="BatD"/>
    <property type="match status" value="1"/>
</dbReference>
<evidence type="ECO:0000313" key="3">
    <source>
        <dbReference type="EMBL" id="MFC3138290.1"/>
    </source>
</evidence>
<proteinExistence type="predicted"/>
<name>A0ABV7GDF3_9GAMM</name>
<dbReference type="RefSeq" id="WP_248937805.1">
    <property type="nucleotide sequence ID" value="NZ_JAKILF010000015.1"/>
</dbReference>
<keyword evidence="4" id="KW-1185">Reference proteome</keyword>
<sequence>MLLIPSAAMAAVTKVDASVDKNPVMDGEYFVLTVSANDNLDAQALDTSALSKDFVVGRTSVGRSTQIVNFDTSKQTNWQILLAPKATGTFTIPAFTIDGVKSQPIQLKVVASGSQSSQSKLVFIDASLSAKEVYVGQLALYRVKLYLGADLQRGVLNAPTLNGAELKQLGEDQDQQEIVDGKRYRVIERTYGITPSQAGTLAIGPATFQGDVVMNSAGNRDSLFGFGFGDSRMVQAASKELTVNVLPKPTHYQGKWLVADLVSLNDVYGEDTQYQVGTPITRTVTLLASNVEDTALADLEIPVPEGFKAYPEKAQRENIVRNGQLVAKLTQTIAMVPSKAGSFTLPEVRLPWWNPHLRKQEWASLPAETIEVSAAVGQPQLPAFQPDDQAAVETNLPQPMQPVVTDAGFWPWLTGIFALLWLITLVLWRRTVTSNGMTLSKARDIDRPASSSGKEALTQACRQQAPEKVLSALQQYVASNTGQEASLADIAARYPELRQVIDSLQTARYSREGKNLDFDAILTTILAVKLTQKSSAAIQLAPLNP</sequence>
<dbReference type="PANTHER" id="PTHR40940">
    <property type="entry name" value="PROTEIN BATD-RELATED"/>
    <property type="match status" value="1"/>
</dbReference>
<gene>
    <name evidence="3" type="ORF">ACFOE0_08830</name>
</gene>
<keyword evidence="1" id="KW-0472">Membrane</keyword>
<keyword evidence="1" id="KW-1133">Transmembrane helix</keyword>
<organism evidence="3 4">
    <name type="scientific">Shewanella submarina</name>
    <dbReference type="NCBI Taxonomy" id="2016376"/>
    <lineage>
        <taxon>Bacteria</taxon>
        <taxon>Pseudomonadati</taxon>
        <taxon>Pseudomonadota</taxon>
        <taxon>Gammaproteobacteria</taxon>
        <taxon>Alteromonadales</taxon>
        <taxon>Shewanellaceae</taxon>
        <taxon>Shewanella</taxon>
    </lineage>
</organism>
<dbReference type="Proteomes" id="UP001595621">
    <property type="component" value="Unassembled WGS sequence"/>
</dbReference>
<keyword evidence="1" id="KW-0812">Transmembrane</keyword>
<dbReference type="Pfam" id="PF25607">
    <property type="entry name" value="DUF7939"/>
    <property type="match status" value="1"/>
</dbReference>
<dbReference type="PANTHER" id="PTHR40940:SF1">
    <property type="entry name" value="PROTEIN BATD"/>
    <property type="match status" value="1"/>
</dbReference>
<dbReference type="InterPro" id="IPR057699">
    <property type="entry name" value="DUF7939"/>
</dbReference>
<accession>A0ABV7GDF3</accession>
<comment type="caution">
    <text evidence="3">The sequence shown here is derived from an EMBL/GenBank/DDBJ whole genome shotgun (WGS) entry which is preliminary data.</text>
</comment>